<accession>A0A225VQ12</accession>
<dbReference type="Proteomes" id="UP000198211">
    <property type="component" value="Unassembled WGS sequence"/>
</dbReference>
<dbReference type="InterPro" id="IPR010285">
    <property type="entry name" value="DNA_helicase_pif1-like_DEAD"/>
</dbReference>
<name>A0A225VQ12_9STRA</name>
<evidence type="ECO:0000313" key="3">
    <source>
        <dbReference type="EMBL" id="OWZ06857.1"/>
    </source>
</evidence>
<keyword evidence="1" id="KW-0378">Hydrolase</keyword>
<comment type="cofactor">
    <cofactor evidence="1">
        <name>Mg(2+)</name>
        <dbReference type="ChEBI" id="CHEBI:18420"/>
    </cofactor>
</comment>
<dbReference type="GO" id="GO:0006310">
    <property type="term" value="P:DNA recombination"/>
    <property type="evidence" value="ECO:0007669"/>
    <property type="project" value="UniProtKB-KW"/>
</dbReference>
<keyword evidence="1" id="KW-0227">DNA damage</keyword>
<gene>
    <name evidence="3" type="ORF">PHMEG_00020835</name>
</gene>
<dbReference type="STRING" id="4795.A0A225VQ12"/>
<dbReference type="Pfam" id="PF05970">
    <property type="entry name" value="PIF1"/>
    <property type="match status" value="1"/>
</dbReference>
<comment type="catalytic activity">
    <reaction evidence="1">
        <text>ATP + H2O = ADP + phosphate + H(+)</text>
        <dbReference type="Rhea" id="RHEA:13065"/>
        <dbReference type="ChEBI" id="CHEBI:15377"/>
        <dbReference type="ChEBI" id="CHEBI:15378"/>
        <dbReference type="ChEBI" id="CHEBI:30616"/>
        <dbReference type="ChEBI" id="CHEBI:43474"/>
        <dbReference type="ChEBI" id="CHEBI:456216"/>
        <dbReference type="EC" id="5.6.2.3"/>
    </reaction>
</comment>
<proteinExistence type="inferred from homology"/>
<dbReference type="GO" id="GO:0005524">
    <property type="term" value="F:ATP binding"/>
    <property type="evidence" value="ECO:0007669"/>
    <property type="project" value="UniProtKB-KW"/>
</dbReference>
<dbReference type="GO" id="GO:0000723">
    <property type="term" value="P:telomere maintenance"/>
    <property type="evidence" value="ECO:0007669"/>
    <property type="project" value="InterPro"/>
</dbReference>
<protein>
    <recommendedName>
        <fullName evidence="1">ATP-dependent DNA helicase</fullName>
        <ecNumber evidence="1">5.6.2.3</ecNumber>
    </recommendedName>
</protein>
<dbReference type="InterPro" id="IPR027417">
    <property type="entry name" value="P-loop_NTPase"/>
</dbReference>
<keyword evidence="1" id="KW-0547">Nucleotide-binding</keyword>
<dbReference type="EMBL" id="NBNE01003791">
    <property type="protein sequence ID" value="OWZ06857.1"/>
    <property type="molecule type" value="Genomic_DNA"/>
</dbReference>
<dbReference type="PANTHER" id="PTHR10492">
    <property type="match status" value="1"/>
</dbReference>
<dbReference type="PANTHER" id="PTHR10492:SF57">
    <property type="entry name" value="ATP-DEPENDENT DNA HELICASE"/>
    <property type="match status" value="1"/>
</dbReference>
<organism evidence="3 4">
    <name type="scientific">Phytophthora megakarya</name>
    <dbReference type="NCBI Taxonomy" id="4795"/>
    <lineage>
        <taxon>Eukaryota</taxon>
        <taxon>Sar</taxon>
        <taxon>Stramenopiles</taxon>
        <taxon>Oomycota</taxon>
        <taxon>Peronosporomycetes</taxon>
        <taxon>Peronosporales</taxon>
        <taxon>Peronosporaceae</taxon>
        <taxon>Phytophthora</taxon>
    </lineage>
</organism>
<feature type="domain" description="DNA helicase Pif1-like DEAD-box helicase" evidence="2">
    <location>
        <begin position="83"/>
        <end position="174"/>
    </location>
</feature>
<dbReference type="OrthoDB" id="3366231at2759"/>
<keyword evidence="1" id="KW-0067">ATP-binding</keyword>
<evidence type="ECO:0000256" key="1">
    <source>
        <dbReference type="RuleBase" id="RU363044"/>
    </source>
</evidence>
<comment type="similarity">
    <text evidence="1">Belongs to the helicase family.</text>
</comment>
<dbReference type="GO" id="GO:0016887">
    <property type="term" value="F:ATP hydrolysis activity"/>
    <property type="evidence" value="ECO:0007669"/>
    <property type="project" value="RHEA"/>
</dbReference>
<keyword evidence="1" id="KW-0233">DNA recombination</keyword>
<keyword evidence="1" id="KW-0234">DNA repair</keyword>
<dbReference type="GO" id="GO:0006281">
    <property type="term" value="P:DNA repair"/>
    <property type="evidence" value="ECO:0007669"/>
    <property type="project" value="UniProtKB-KW"/>
</dbReference>
<dbReference type="GO" id="GO:0043139">
    <property type="term" value="F:5'-3' DNA helicase activity"/>
    <property type="evidence" value="ECO:0007669"/>
    <property type="project" value="UniProtKB-EC"/>
</dbReference>
<comment type="caution">
    <text evidence="3">The sequence shown here is derived from an EMBL/GenBank/DDBJ whole genome shotgun (WGS) entry which is preliminary data.</text>
</comment>
<dbReference type="AlphaFoldDB" id="A0A225VQ12"/>
<dbReference type="EC" id="5.6.2.3" evidence="1"/>
<evidence type="ECO:0000313" key="4">
    <source>
        <dbReference type="Proteomes" id="UP000198211"/>
    </source>
</evidence>
<dbReference type="Gene3D" id="3.40.50.300">
    <property type="entry name" value="P-loop containing nucleotide triphosphate hydrolases"/>
    <property type="match status" value="1"/>
</dbReference>
<evidence type="ECO:0000259" key="2">
    <source>
        <dbReference type="Pfam" id="PF05970"/>
    </source>
</evidence>
<reference evidence="4" key="1">
    <citation type="submission" date="2017-03" db="EMBL/GenBank/DDBJ databases">
        <title>Phytopthora megakarya and P. palmivora, two closely related causual agents of cacao black pod achieved similar genome size and gene model numbers by different mechanisms.</title>
        <authorList>
            <person name="Ali S."/>
            <person name="Shao J."/>
            <person name="Larry D.J."/>
            <person name="Kronmiller B."/>
            <person name="Shen D."/>
            <person name="Strem M.D."/>
            <person name="Melnick R.L."/>
            <person name="Guiltinan M.J."/>
            <person name="Tyler B.M."/>
            <person name="Meinhardt L.W."/>
            <person name="Bailey B.A."/>
        </authorList>
    </citation>
    <scope>NUCLEOTIDE SEQUENCE [LARGE SCALE GENOMIC DNA]</scope>
    <source>
        <strain evidence="4">zdho120</strain>
    </source>
</reference>
<keyword evidence="4" id="KW-1185">Reference proteome</keyword>
<sequence>MISNLQTIPANNQFIVVQSIWHSEIYMNIYSQTGKIWKCTLFRSLNFLKTPYYHDELAASVDTLHQLNADQKGFLIKWPRRNQKFFFIRKILAYVRQKRGVALAVAGSGITAQLLTGGRPAHSAFKSPLDPHETSTCNVGSRSFDAALLKRTNIIVWDEAPMTHRFQYEALARTI</sequence>
<keyword evidence="1 3" id="KW-0347">Helicase</keyword>